<dbReference type="Gene3D" id="1.20.900.10">
    <property type="entry name" value="Dbl homology (DH) domain"/>
    <property type="match status" value="1"/>
</dbReference>
<dbReference type="InterPro" id="IPR010481">
    <property type="entry name" value="Cdc24/Scd1_N"/>
</dbReference>
<evidence type="ECO:0000259" key="1">
    <source>
        <dbReference type="PROSITE" id="PS50010"/>
    </source>
</evidence>
<dbReference type="PROSITE" id="PS50010">
    <property type="entry name" value="DH_2"/>
    <property type="match status" value="1"/>
</dbReference>
<evidence type="ECO:0000313" key="3">
    <source>
        <dbReference type="EMBL" id="KII74645.1"/>
    </source>
</evidence>
<evidence type="ECO:0000313" key="4">
    <source>
        <dbReference type="Proteomes" id="UP000031668"/>
    </source>
</evidence>
<dbReference type="SUPFAM" id="SSF47576">
    <property type="entry name" value="Calponin-homology domain, CH-domain"/>
    <property type="match status" value="1"/>
</dbReference>
<dbReference type="PANTHER" id="PTHR45818">
    <property type="entry name" value="PROTEIN VAV"/>
    <property type="match status" value="1"/>
</dbReference>
<dbReference type="Pfam" id="PF06395">
    <property type="entry name" value="CDC24"/>
    <property type="match status" value="1"/>
</dbReference>
<sequence length="406" mass="47156">MTEVWKVVKEFLASSKVDPSVEKIHDIKSLYHAIRNGQILCEILNLIVGEKFCQVNKSKQSTLNQAIANLGQFLSGCKNILEMTDDQLFNPCDLYYGTNLTKVFHTLEDISNLEASTKVHLKRFFCPITNKIIRVDGSEIVFDTNDETNDNDTDHYVYDMPKSGDAEDNYMSADKFISSQKSSEEFSISKSRDKYENSVAEFLENDKKFFMYHLELLGEVRVSYSKIYDYLAEKLSFAEVEILFSNFQNMKNAQNFISQSFTKVKDDIKNRTVAHTFIKYKHYFLEYVPFVSKLSQMQLQADKHWKDPKLRKGITEVVKDFDPKAKIFDLKSMLITPMQHITRYRIQVEAMIKHSSSNPARQEELQKGLEQIKVCSLSIFKDILDVINKCEEDLDESMKISALERR</sequence>
<dbReference type="Pfam" id="PF00621">
    <property type="entry name" value="RhoGEF"/>
    <property type="match status" value="1"/>
</dbReference>
<dbReference type="GO" id="GO:0005085">
    <property type="term" value="F:guanyl-nucleotide exchange factor activity"/>
    <property type="evidence" value="ECO:0007669"/>
    <property type="project" value="InterPro"/>
</dbReference>
<protein>
    <submittedName>
        <fullName evidence="3">Guanine nucleotide exchange factor VAV3</fullName>
    </submittedName>
</protein>
<feature type="domain" description="DH" evidence="1">
    <location>
        <begin position="194"/>
        <end position="373"/>
    </location>
</feature>
<dbReference type="PANTHER" id="PTHR45818:SF3">
    <property type="entry name" value="PROTEIN VAV"/>
    <property type="match status" value="1"/>
</dbReference>
<dbReference type="SMART" id="SM00325">
    <property type="entry name" value="RhoGEF"/>
    <property type="match status" value="1"/>
</dbReference>
<evidence type="ECO:0000259" key="2">
    <source>
        <dbReference type="PROSITE" id="PS50021"/>
    </source>
</evidence>
<dbReference type="CDD" id="cd00014">
    <property type="entry name" value="CH_SF"/>
    <property type="match status" value="1"/>
</dbReference>
<dbReference type="InterPro" id="IPR035899">
    <property type="entry name" value="DBL_dom_sf"/>
</dbReference>
<organism evidence="3 4">
    <name type="scientific">Thelohanellus kitauei</name>
    <name type="common">Myxosporean</name>
    <dbReference type="NCBI Taxonomy" id="669202"/>
    <lineage>
        <taxon>Eukaryota</taxon>
        <taxon>Metazoa</taxon>
        <taxon>Cnidaria</taxon>
        <taxon>Myxozoa</taxon>
        <taxon>Myxosporea</taxon>
        <taxon>Bivalvulida</taxon>
        <taxon>Platysporina</taxon>
        <taxon>Myxobolidae</taxon>
        <taxon>Thelohanellus</taxon>
    </lineage>
</organism>
<dbReference type="SMART" id="SM00033">
    <property type="entry name" value="CH"/>
    <property type="match status" value="1"/>
</dbReference>
<keyword evidence="4" id="KW-1185">Reference proteome</keyword>
<dbReference type="OrthoDB" id="5340910at2759"/>
<comment type="caution">
    <text evidence="3">The sequence shown here is derived from an EMBL/GenBank/DDBJ whole genome shotgun (WGS) entry which is preliminary data.</text>
</comment>
<dbReference type="PROSITE" id="PS50021">
    <property type="entry name" value="CH"/>
    <property type="match status" value="1"/>
</dbReference>
<dbReference type="GO" id="GO:0016477">
    <property type="term" value="P:cell migration"/>
    <property type="evidence" value="ECO:0007669"/>
    <property type="project" value="TreeGrafter"/>
</dbReference>
<name>A0A0C2NEB7_THEKT</name>
<dbReference type="EMBL" id="JWZT01000332">
    <property type="protein sequence ID" value="KII74645.1"/>
    <property type="molecule type" value="Genomic_DNA"/>
</dbReference>
<dbReference type="InterPro" id="IPR001715">
    <property type="entry name" value="CH_dom"/>
</dbReference>
<gene>
    <name evidence="3" type="ORF">RF11_00723</name>
</gene>
<reference evidence="3 4" key="1">
    <citation type="journal article" date="2014" name="Genome Biol. Evol.">
        <title>The genome of the myxosporean Thelohanellus kitauei shows adaptations to nutrient acquisition within its fish host.</title>
        <authorList>
            <person name="Yang Y."/>
            <person name="Xiong J."/>
            <person name="Zhou Z."/>
            <person name="Huo F."/>
            <person name="Miao W."/>
            <person name="Ran C."/>
            <person name="Liu Y."/>
            <person name="Zhang J."/>
            <person name="Feng J."/>
            <person name="Wang M."/>
            <person name="Wang M."/>
            <person name="Wang L."/>
            <person name="Yao B."/>
        </authorList>
    </citation>
    <scope>NUCLEOTIDE SEQUENCE [LARGE SCALE GENOMIC DNA]</scope>
    <source>
        <strain evidence="3">Wuqing</strain>
    </source>
</reference>
<feature type="domain" description="Calponin-homology (CH)" evidence="2">
    <location>
        <begin position="2"/>
        <end position="115"/>
    </location>
</feature>
<dbReference type="InterPro" id="IPR000219">
    <property type="entry name" value="DH_dom"/>
</dbReference>
<dbReference type="GO" id="GO:0005737">
    <property type="term" value="C:cytoplasm"/>
    <property type="evidence" value="ECO:0007669"/>
    <property type="project" value="TreeGrafter"/>
</dbReference>
<dbReference type="Proteomes" id="UP000031668">
    <property type="component" value="Unassembled WGS sequence"/>
</dbReference>
<proteinExistence type="predicted"/>
<dbReference type="AlphaFoldDB" id="A0A0C2NEB7"/>
<dbReference type="Gene3D" id="1.10.418.10">
    <property type="entry name" value="Calponin-like domain"/>
    <property type="match status" value="1"/>
</dbReference>
<dbReference type="InterPro" id="IPR036872">
    <property type="entry name" value="CH_dom_sf"/>
</dbReference>
<accession>A0A0C2NEB7</accession>
<dbReference type="SUPFAM" id="SSF48065">
    <property type="entry name" value="DBL homology domain (DH-domain)"/>
    <property type="match status" value="1"/>
</dbReference>